<evidence type="ECO:0000313" key="4">
    <source>
        <dbReference type="Proteomes" id="UP001202717"/>
    </source>
</evidence>
<evidence type="ECO:0000313" key="3">
    <source>
        <dbReference type="EMBL" id="WCO03252.1"/>
    </source>
</evidence>
<dbReference type="Pfam" id="PF01289">
    <property type="entry name" value="Thiol_cytolysin"/>
    <property type="match status" value="1"/>
</dbReference>
<reference evidence="3 4" key="1">
    <citation type="submission" date="2023-01" db="EMBL/GenBank/DDBJ databases">
        <title>Psychroserpens ponticola sp. nov., isolated from seawater.</title>
        <authorList>
            <person name="Kristyanto S."/>
            <person name="Jung J."/>
            <person name="Kim J.M."/>
            <person name="Jeon C.O."/>
        </authorList>
    </citation>
    <scope>NUCLEOTIDE SEQUENCE [LARGE SCALE GENOMIC DNA]</scope>
    <source>
        <strain evidence="3 4">MSW6</strain>
    </source>
</reference>
<evidence type="ECO:0000256" key="2">
    <source>
        <dbReference type="SAM" id="SignalP"/>
    </source>
</evidence>
<proteinExistence type="predicted"/>
<dbReference type="RefSeq" id="WP_249994367.1">
    <property type="nucleotide sequence ID" value="NZ_CP116221.1"/>
</dbReference>
<feature type="compositionally biased region" description="Polar residues" evidence="1">
    <location>
        <begin position="79"/>
        <end position="89"/>
    </location>
</feature>
<evidence type="ECO:0000256" key="1">
    <source>
        <dbReference type="SAM" id="MobiDB-lite"/>
    </source>
</evidence>
<dbReference type="EMBL" id="CP116221">
    <property type="protein sequence ID" value="WCO03252.1"/>
    <property type="molecule type" value="Genomic_DNA"/>
</dbReference>
<sequence length="520" mass="57008">MKTIKQNSVKFNLKFCLLFALALVALNCSKPDDSTDEEEENPFAASINEYLLGLNYDGNTLLEVKNTGGLPNLRDETSSSEGNTPPVNGQTSFCSTANWSLDSNFDDVAILRPNLDAIYPGALVAANDNMLNGNPDPLSIEKGSYTLRVNLPGIGQNGVLNIQNPSKSLVDTKIDNALQWWYNNSGDNQIPANSVYSSANLYSSMQVSRDIGLNLSWADNNVASQLSFNSNTERRVATMSFKQVFFNITMDSPESSPADMLGNTITLDEVKARITDEQPAAYVSSVSYGKIFILRMETEYTEETSDIDLSAVLDYSVNVDANYDEEKNNIIQTSTFKLLSIGGNAEVGVSPISSSDFTSGPGGFIDAITGSNALLSADNPGVPIAYTMRFLKDNSLAKMGYHTDYSVEQCDPNSNFVHEDVNVVNNSYHDTRFYFKYKPAGGNFYLTGPKYELNQGSQHTTSPPNGAYDVEIIFESQIGWFGDFEQIRDIDLNHVTSEKCYRFSGGDSNDHGTVSTISCN</sequence>
<feature type="chain" id="PRO_5047313001" evidence="2">
    <location>
        <begin position="23"/>
        <end position="520"/>
    </location>
</feature>
<dbReference type="InterPro" id="IPR036363">
    <property type="entry name" value="Thiol_cytolysin_ab_sf"/>
</dbReference>
<dbReference type="Gene3D" id="3.30.1040.20">
    <property type="match status" value="1"/>
</dbReference>
<organism evidence="3 4">
    <name type="scientific">Psychroserpens ponticola</name>
    <dbReference type="NCBI Taxonomy" id="2932268"/>
    <lineage>
        <taxon>Bacteria</taxon>
        <taxon>Pseudomonadati</taxon>
        <taxon>Bacteroidota</taxon>
        <taxon>Flavobacteriia</taxon>
        <taxon>Flavobacteriales</taxon>
        <taxon>Flavobacteriaceae</taxon>
        <taxon>Psychroserpens</taxon>
    </lineage>
</organism>
<gene>
    <name evidence="3" type="ORF">MUN68_007070</name>
</gene>
<name>A0ABY7S1N7_9FLAO</name>
<keyword evidence="2" id="KW-0732">Signal</keyword>
<dbReference type="SUPFAM" id="SSF56978">
    <property type="entry name" value="Perfringolysin"/>
    <property type="match status" value="1"/>
</dbReference>
<dbReference type="InterPro" id="IPR001869">
    <property type="entry name" value="Thiol_cytolysin"/>
</dbReference>
<keyword evidence="4" id="KW-1185">Reference proteome</keyword>
<feature type="signal peptide" evidence="2">
    <location>
        <begin position="1"/>
        <end position="22"/>
    </location>
</feature>
<dbReference type="InterPro" id="IPR036359">
    <property type="entry name" value="Thiol_cytolysin_sf"/>
</dbReference>
<accession>A0ABY7S1N7</accession>
<protein>
    <submittedName>
        <fullName evidence="3">Thiol-activated cytolysin family protein</fullName>
    </submittedName>
</protein>
<feature type="region of interest" description="Disordered" evidence="1">
    <location>
        <begin position="67"/>
        <end position="89"/>
    </location>
</feature>
<dbReference type="PRINTS" id="PR01400">
    <property type="entry name" value="TACYTOLYSIN"/>
</dbReference>
<dbReference type="Gene3D" id="3.40.30.40">
    <property type="entry name" value="Perfringolysin"/>
    <property type="match status" value="1"/>
</dbReference>
<dbReference type="Gene3D" id="3.90.840.10">
    <property type="entry name" value="Thiol-activated cytolysin superfamily/Thiol-activated cytolysin, alpha-beta domain"/>
    <property type="match status" value="1"/>
</dbReference>
<dbReference type="Proteomes" id="UP001202717">
    <property type="component" value="Chromosome"/>
</dbReference>